<proteinExistence type="inferred from homology"/>
<evidence type="ECO:0000256" key="4">
    <source>
        <dbReference type="ARBA" id="ARBA00022833"/>
    </source>
</evidence>
<dbReference type="Pfam" id="PF01435">
    <property type="entry name" value="Peptidase_M48"/>
    <property type="match status" value="1"/>
</dbReference>
<dbReference type="EMBL" id="ADLD01000013">
    <property type="protein sequence ID" value="EHB91292.1"/>
    <property type="molecule type" value="Genomic_DNA"/>
</dbReference>
<dbReference type="PANTHER" id="PTHR22726:SF8">
    <property type="entry name" value="METALLOPROTEASE YCAL"/>
    <property type="match status" value="1"/>
</dbReference>
<dbReference type="GO" id="GO:0016020">
    <property type="term" value="C:membrane"/>
    <property type="evidence" value="ECO:0007669"/>
    <property type="project" value="TreeGrafter"/>
</dbReference>
<feature type="domain" description="Peptidase M48" evidence="7">
    <location>
        <begin position="79"/>
        <end position="249"/>
    </location>
</feature>
<dbReference type="GO" id="GO:0051603">
    <property type="term" value="P:proteolysis involved in protein catabolic process"/>
    <property type="evidence" value="ECO:0007669"/>
    <property type="project" value="TreeGrafter"/>
</dbReference>
<organism evidence="8 9">
    <name type="scientific">Alistipes indistinctus YIT 12060</name>
    <dbReference type="NCBI Taxonomy" id="742725"/>
    <lineage>
        <taxon>Bacteria</taxon>
        <taxon>Pseudomonadati</taxon>
        <taxon>Bacteroidota</taxon>
        <taxon>Bacteroidia</taxon>
        <taxon>Bacteroidales</taxon>
        <taxon>Rikenellaceae</taxon>
        <taxon>Alistipes</taxon>
    </lineage>
</organism>
<comment type="caution">
    <text evidence="8">The sequence shown here is derived from an EMBL/GenBank/DDBJ whole genome shotgun (WGS) entry which is preliminary data.</text>
</comment>
<name>G5H9M6_9BACT</name>
<evidence type="ECO:0000259" key="7">
    <source>
        <dbReference type="Pfam" id="PF01435"/>
    </source>
</evidence>
<keyword evidence="5 6" id="KW-0482">Metalloprotease</keyword>
<dbReference type="InterPro" id="IPR051156">
    <property type="entry name" value="Mito/Outer_Membr_Metalloprot"/>
</dbReference>
<dbReference type="GeneID" id="92815630"/>
<keyword evidence="3 6" id="KW-0378">Hydrolase</keyword>
<dbReference type="Gene3D" id="3.30.2010.10">
    <property type="entry name" value="Metalloproteases ('zincins'), catalytic domain"/>
    <property type="match status" value="1"/>
</dbReference>
<dbReference type="RefSeq" id="WP_009134147.1">
    <property type="nucleotide sequence ID" value="NZ_CP102250.1"/>
</dbReference>
<dbReference type="MEROPS" id="M48.A03"/>
<accession>G5H9M6</accession>
<dbReference type="GO" id="GO:0004222">
    <property type="term" value="F:metalloendopeptidase activity"/>
    <property type="evidence" value="ECO:0007669"/>
    <property type="project" value="InterPro"/>
</dbReference>
<dbReference type="eggNOG" id="COG0501">
    <property type="taxonomic scope" value="Bacteria"/>
</dbReference>
<evidence type="ECO:0000256" key="3">
    <source>
        <dbReference type="ARBA" id="ARBA00022801"/>
    </source>
</evidence>
<evidence type="ECO:0000256" key="6">
    <source>
        <dbReference type="RuleBase" id="RU003983"/>
    </source>
</evidence>
<evidence type="ECO:0000313" key="9">
    <source>
        <dbReference type="Proteomes" id="UP000006008"/>
    </source>
</evidence>
<dbReference type="GO" id="GO:0046872">
    <property type="term" value="F:metal ion binding"/>
    <property type="evidence" value="ECO:0007669"/>
    <property type="project" value="UniProtKB-KW"/>
</dbReference>
<gene>
    <name evidence="8" type="ORF">HMPREF9450_01341</name>
</gene>
<reference evidence="8 9" key="1">
    <citation type="submission" date="2011-08" db="EMBL/GenBank/DDBJ databases">
        <title>The Genome Sequence of Alistipes indistinctus YIT 12060.</title>
        <authorList>
            <consortium name="The Broad Institute Genome Sequencing Platform"/>
            <person name="Earl A."/>
            <person name="Ward D."/>
            <person name="Feldgarden M."/>
            <person name="Gevers D."/>
            <person name="Morotomi M."/>
            <person name="Young S.K."/>
            <person name="Zeng Q."/>
            <person name="Gargeya S."/>
            <person name="Fitzgerald M."/>
            <person name="Haas B."/>
            <person name="Abouelleil A."/>
            <person name="Alvarado L."/>
            <person name="Arachchi H.M."/>
            <person name="Berlin A."/>
            <person name="Brown A."/>
            <person name="Chapman S.B."/>
            <person name="Chen Z."/>
            <person name="Dunbar C."/>
            <person name="Freedman E."/>
            <person name="Gearin G."/>
            <person name="Gellesch M."/>
            <person name="Goldberg J."/>
            <person name="Griggs A."/>
            <person name="Gujja S."/>
            <person name="Heiman D."/>
            <person name="Howarth C."/>
            <person name="Larson L."/>
            <person name="Lui A."/>
            <person name="MacDonald P.J.P."/>
            <person name="Montmayeur A."/>
            <person name="Murphy C."/>
            <person name="Neiman D."/>
            <person name="Pearson M."/>
            <person name="Priest M."/>
            <person name="Roberts A."/>
            <person name="Saif S."/>
            <person name="Shea T."/>
            <person name="Shenoy N."/>
            <person name="Sisk P."/>
            <person name="Stolte C."/>
            <person name="Sykes S."/>
            <person name="Wortman J."/>
            <person name="Nusbaum C."/>
            <person name="Birren B."/>
        </authorList>
    </citation>
    <scope>NUCLEOTIDE SEQUENCE [LARGE SCALE GENOMIC DNA]</scope>
    <source>
        <strain evidence="8 9">YIT 12060</strain>
    </source>
</reference>
<sequence>MIKILIIALVIYLLVVTRARIRLPHPGLQATVDVLKAADLSDDEVQRMAAQYVRYCDAQNRVAPAGDPYAERLARLTGRYVAVNGIPLNFKVYKTSAVNAFATADGSIRVFSGLMDRLGDDELMAIVGHEMGHVRNHDTIGAMRKAYLASAARNALGAVGGALGALSASQLGSIAEQYASAQFSQGQETLADDFSFGFLIRNGYDPYAMASALEKITQISRQGGSEADEVMQLFSTHPDSAWRAARMRSKADLHLGRRSGA</sequence>
<protein>
    <recommendedName>
        <fullName evidence="7">Peptidase M48 domain-containing protein</fullName>
    </recommendedName>
</protein>
<dbReference type="STRING" id="742725.HMPREF9450_01341"/>
<dbReference type="AlphaFoldDB" id="G5H9M6"/>
<comment type="cofactor">
    <cofactor evidence="6">
        <name>Zn(2+)</name>
        <dbReference type="ChEBI" id="CHEBI:29105"/>
    </cofactor>
    <text evidence="6">Binds 1 zinc ion per subunit.</text>
</comment>
<evidence type="ECO:0000256" key="2">
    <source>
        <dbReference type="ARBA" id="ARBA00022723"/>
    </source>
</evidence>
<dbReference type="PATRIC" id="fig|742725.3.peg.1419"/>
<comment type="similarity">
    <text evidence="6">Belongs to the peptidase M48 family.</text>
</comment>
<dbReference type="OrthoDB" id="9810445at2"/>
<dbReference type="CDD" id="cd07334">
    <property type="entry name" value="M48C_loiP_like"/>
    <property type="match status" value="1"/>
</dbReference>
<dbReference type="InterPro" id="IPR001915">
    <property type="entry name" value="Peptidase_M48"/>
</dbReference>
<dbReference type="PANTHER" id="PTHR22726">
    <property type="entry name" value="METALLOENDOPEPTIDASE OMA1"/>
    <property type="match status" value="1"/>
</dbReference>
<dbReference type="Proteomes" id="UP000006008">
    <property type="component" value="Unassembled WGS sequence"/>
</dbReference>
<keyword evidence="4 6" id="KW-0862">Zinc</keyword>
<dbReference type="HOGENOM" id="CLU_074068_0_0_10"/>
<evidence type="ECO:0000256" key="5">
    <source>
        <dbReference type="ARBA" id="ARBA00023049"/>
    </source>
</evidence>
<keyword evidence="2" id="KW-0479">Metal-binding</keyword>
<keyword evidence="1 6" id="KW-0645">Protease</keyword>
<evidence type="ECO:0000256" key="1">
    <source>
        <dbReference type="ARBA" id="ARBA00022670"/>
    </source>
</evidence>
<evidence type="ECO:0000313" key="8">
    <source>
        <dbReference type="EMBL" id="EHB91292.1"/>
    </source>
</evidence>
<keyword evidence="9" id="KW-1185">Reference proteome</keyword>